<accession>A0A7J5BDG7</accession>
<evidence type="ECO:0000313" key="7">
    <source>
        <dbReference type="EMBL" id="KAB1644257.1"/>
    </source>
</evidence>
<name>A0A7J5BDG7_9MICO</name>
<evidence type="ECO:0000256" key="6">
    <source>
        <dbReference type="RuleBase" id="RU363076"/>
    </source>
</evidence>
<evidence type="ECO:0000256" key="3">
    <source>
        <dbReference type="ARBA" id="ARBA00022692"/>
    </source>
</evidence>
<evidence type="ECO:0000313" key="8">
    <source>
        <dbReference type="Proteomes" id="UP000433493"/>
    </source>
</evidence>
<sequence>MGYFALLVVFAIACGFLSHWQFDRRDQRVDANILVETNFDATPVPIDEALPELDSFATDQEWLPVAFEGEYLVDEQLLVRGRPRDGLPGFEILTPFLTTDGNVFIVDRGWIPTGHDQDYPDAVPAPPEGNVSVTARLKPGEPEIPGRGAPEGQIATIQLDALAASLGEERTYSAAYGLLRTETPSAETGKLTPKPELTEGNHLSYAFQWIIFAIIAAVGLIYGVREEFRERNADDPRVIAAKRREAERKALAKKSDADYEDELLDSQL</sequence>
<dbReference type="InterPro" id="IPR045214">
    <property type="entry name" value="Surf1/Surf4"/>
</dbReference>
<evidence type="ECO:0000256" key="2">
    <source>
        <dbReference type="ARBA" id="ARBA00007165"/>
    </source>
</evidence>
<keyword evidence="5 6" id="KW-0472">Membrane</keyword>
<dbReference type="PROSITE" id="PS50895">
    <property type="entry name" value="SURF1"/>
    <property type="match status" value="1"/>
</dbReference>
<proteinExistence type="inferred from homology"/>
<dbReference type="PANTHER" id="PTHR23427:SF2">
    <property type="entry name" value="SURFEIT LOCUS PROTEIN 1"/>
    <property type="match status" value="1"/>
</dbReference>
<gene>
    <name evidence="7" type="ORF">F8O05_04960</name>
</gene>
<keyword evidence="4 6" id="KW-1133">Transmembrane helix</keyword>
<organism evidence="7 8">
    <name type="scientific">Gulosibacter chungangensis</name>
    <dbReference type="NCBI Taxonomy" id="979746"/>
    <lineage>
        <taxon>Bacteria</taxon>
        <taxon>Bacillati</taxon>
        <taxon>Actinomycetota</taxon>
        <taxon>Actinomycetes</taxon>
        <taxon>Micrococcales</taxon>
        <taxon>Microbacteriaceae</taxon>
        <taxon>Gulosibacter</taxon>
    </lineage>
</organism>
<dbReference type="Pfam" id="PF02104">
    <property type="entry name" value="SURF1"/>
    <property type="match status" value="1"/>
</dbReference>
<evidence type="ECO:0000256" key="5">
    <source>
        <dbReference type="ARBA" id="ARBA00023136"/>
    </source>
</evidence>
<feature type="transmembrane region" description="Helical" evidence="6">
    <location>
        <begin position="205"/>
        <end position="224"/>
    </location>
</feature>
<reference evidence="7 8" key="1">
    <citation type="submission" date="2019-09" db="EMBL/GenBank/DDBJ databases">
        <title>Phylogeny of genus Pseudoclavibacter and closely related genus.</title>
        <authorList>
            <person name="Li Y."/>
        </authorList>
    </citation>
    <scope>NUCLEOTIDE SEQUENCE [LARGE SCALE GENOMIC DNA]</scope>
    <source>
        <strain evidence="7 8">KCTC 13959</strain>
    </source>
</reference>
<keyword evidence="6" id="KW-1003">Cell membrane</keyword>
<dbReference type="EMBL" id="WBKB01000002">
    <property type="protein sequence ID" value="KAB1644257.1"/>
    <property type="molecule type" value="Genomic_DNA"/>
</dbReference>
<comment type="caution">
    <text evidence="7">The sequence shown here is derived from an EMBL/GenBank/DDBJ whole genome shotgun (WGS) entry which is preliminary data.</text>
</comment>
<dbReference type="CDD" id="cd06662">
    <property type="entry name" value="SURF1"/>
    <property type="match status" value="1"/>
</dbReference>
<dbReference type="Proteomes" id="UP000433493">
    <property type="component" value="Unassembled WGS sequence"/>
</dbReference>
<dbReference type="OrthoDB" id="9807214at2"/>
<evidence type="ECO:0000256" key="4">
    <source>
        <dbReference type="ARBA" id="ARBA00022989"/>
    </source>
</evidence>
<dbReference type="InterPro" id="IPR002994">
    <property type="entry name" value="Surf1/Shy1"/>
</dbReference>
<comment type="similarity">
    <text evidence="2 6">Belongs to the SURF1 family.</text>
</comment>
<evidence type="ECO:0000256" key="1">
    <source>
        <dbReference type="ARBA" id="ARBA00004370"/>
    </source>
</evidence>
<protein>
    <recommendedName>
        <fullName evidence="6">SURF1-like protein</fullName>
    </recommendedName>
</protein>
<dbReference type="PANTHER" id="PTHR23427">
    <property type="entry name" value="SURFEIT LOCUS PROTEIN"/>
    <property type="match status" value="1"/>
</dbReference>
<keyword evidence="3 6" id="KW-0812">Transmembrane</keyword>
<keyword evidence="8" id="KW-1185">Reference proteome</keyword>
<comment type="subcellular location">
    <subcellularLocation>
        <location evidence="6">Cell membrane</location>
        <topology evidence="6">Multi-pass membrane protein</topology>
    </subcellularLocation>
    <subcellularLocation>
        <location evidence="1">Membrane</location>
    </subcellularLocation>
</comment>
<comment type="caution">
    <text evidence="6">Lacks conserved residue(s) required for the propagation of feature annotation.</text>
</comment>
<dbReference type="GO" id="GO:0005886">
    <property type="term" value="C:plasma membrane"/>
    <property type="evidence" value="ECO:0007669"/>
    <property type="project" value="UniProtKB-SubCell"/>
</dbReference>
<dbReference type="AlphaFoldDB" id="A0A7J5BDG7"/>